<dbReference type="GO" id="GO:0006203">
    <property type="term" value="P:dGTP catabolic process"/>
    <property type="evidence" value="ECO:0007669"/>
    <property type="project" value="TreeGrafter"/>
</dbReference>
<feature type="domain" description="HD/PDEase" evidence="2">
    <location>
        <begin position="53"/>
        <end position="202"/>
    </location>
</feature>
<evidence type="ECO:0000313" key="4">
    <source>
        <dbReference type="Proteomes" id="UP000219338"/>
    </source>
</evidence>
<dbReference type="OrthoDB" id="9991235at2759"/>
<dbReference type="InterPro" id="IPR045509">
    <property type="entry name" value="HD_assoc_2"/>
</dbReference>
<dbReference type="EMBL" id="FUEG01000003">
    <property type="protein sequence ID" value="SJL01128.1"/>
    <property type="molecule type" value="Genomic_DNA"/>
</dbReference>
<dbReference type="AlphaFoldDB" id="A0A284QXB5"/>
<accession>A0A284QXB5</accession>
<evidence type="ECO:0000256" key="1">
    <source>
        <dbReference type="SAM" id="MobiDB-lite"/>
    </source>
</evidence>
<dbReference type="PANTHER" id="PTHR11373:SF4">
    <property type="entry name" value="DEOXYNUCLEOSIDE TRIPHOSPHATE TRIPHOSPHOHYDROLASE SAMHD1"/>
    <property type="match status" value="1"/>
</dbReference>
<dbReference type="Proteomes" id="UP000219338">
    <property type="component" value="Unassembled WGS sequence"/>
</dbReference>
<keyword evidence="4" id="KW-1185">Reference proteome</keyword>
<name>A0A284QXB5_ARMOS</name>
<dbReference type="SMART" id="SM00471">
    <property type="entry name" value="HDc"/>
    <property type="match status" value="1"/>
</dbReference>
<dbReference type="GO" id="GO:0005634">
    <property type="term" value="C:nucleus"/>
    <property type="evidence" value="ECO:0007669"/>
    <property type="project" value="TreeGrafter"/>
</dbReference>
<dbReference type="InterPro" id="IPR006674">
    <property type="entry name" value="HD_domain"/>
</dbReference>
<gene>
    <name evidence="3" type="ORF">ARMOST_04445</name>
</gene>
<dbReference type="PANTHER" id="PTHR11373">
    <property type="entry name" value="DEOXYNUCLEOSIDE TRIPHOSPHATE TRIPHOSPHOHYDROLASE"/>
    <property type="match status" value="1"/>
</dbReference>
<dbReference type="Gene3D" id="3.30.70.2760">
    <property type="match status" value="1"/>
</dbReference>
<reference evidence="4" key="1">
    <citation type="journal article" date="2017" name="Nat. Ecol. Evol.">
        <title>Genome expansion and lineage-specific genetic innovations in the forest pathogenic fungi Armillaria.</title>
        <authorList>
            <person name="Sipos G."/>
            <person name="Prasanna A.N."/>
            <person name="Walter M.C."/>
            <person name="O'Connor E."/>
            <person name="Balint B."/>
            <person name="Krizsan K."/>
            <person name="Kiss B."/>
            <person name="Hess J."/>
            <person name="Varga T."/>
            <person name="Slot J."/>
            <person name="Riley R."/>
            <person name="Boka B."/>
            <person name="Rigling D."/>
            <person name="Barry K."/>
            <person name="Lee J."/>
            <person name="Mihaltcheva S."/>
            <person name="LaButti K."/>
            <person name="Lipzen A."/>
            <person name="Waldron R."/>
            <person name="Moloney N.M."/>
            <person name="Sperisen C."/>
            <person name="Kredics L."/>
            <person name="Vagvoelgyi C."/>
            <person name="Patrignani A."/>
            <person name="Fitzpatrick D."/>
            <person name="Nagy I."/>
            <person name="Doyle S."/>
            <person name="Anderson J.B."/>
            <person name="Grigoriev I.V."/>
            <person name="Gueldener U."/>
            <person name="Muensterkoetter M."/>
            <person name="Nagy L.G."/>
        </authorList>
    </citation>
    <scope>NUCLEOTIDE SEQUENCE [LARGE SCALE GENOMIC DNA]</scope>
    <source>
        <strain evidence="4">C18/9</strain>
    </source>
</reference>
<dbReference type="Pfam" id="PF19276">
    <property type="entry name" value="HD_assoc_2"/>
    <property type="match status" value="1"/>
</dbReference>
<dbReference type="InterPro" id="IPR050135">
    <property type="entry name" value="dGTPase-like"/>
</dbReference>
<dbReference type="OMA" id="QVHGYIK"/>
<proteinExistence type="predicted"/>
<dbReference type="STRING" id="47428.A0A284QXB5"/>
<dbReference type="GO" id="GO:0008832">
    <property type="term" value="F:dGTPase activity"/>
    <property type="evidence" value="ECO:0007669"/>
    <property type="project" value="TreeGrafter"/>
</dbReference>
<sequence length="517" mass="58281">MPGVNRVLRIIKDPIHDLIEVGPRLSVFLDTRQFQRLRNIKQLGTSYYVWPGASHNRYEHCLGVAHLARTLATNLQMKQPDLGITDRDIECVELAGLCHDLGHGPWSHVWDSMFIPTALPDLETPWKHEQGSEMMFDYLVAHNNIEIEEADTKFVKALIAGEPAKCDPSEKEFLFDIVANKRNGLDVDKFDYFVRDSHMIGEPIKINLTRLLKSARVIDGQICYDIKDANNIYEVYNTRFRLHKQIYNHKTAKAIEYMIIDALLLAEPYLNIASRVFDPKEFTYLTDDIMTQIEYGALSNPDLAPAAAIFDRIRTRDLYKSVDYKTVDWADHKFFEAEVTPAKIVREAHSDSPSGLTPDDVIVSFAPMHYGLLDENPLRHVKFYSKARPDVCAIAQPGDYSSLVPSVFGEVLLRVYTKKAEYYSDVQAGYRALLSKIAGRPSVTVPTPPATEAPSTPRPSRNSSLAALDGSPGGSKYGDNQFTTVERGYIPASPAKQLKRKVRSTESEGSSKKKKMP</sequence>
<dbReference type="InterPro" id="IPR003607">
    <property type="entry name" value="HD/PDEase_dom"/>
</dbReference>
<protein>
    <recommendedName>
        <fullName evidence="2">HD/PDEase domain-containing protein</fullName>
    </recommendedName>
</protein>
<organism evidence="3 4">
    <name type="scientific">Armillaria ostoyae</name>
    <name type="common">Armillaria root rot fungus</name>
    <dbReference type="NCBI Taxonomy" id="47428"/>
    <lineage>
        <taxon>Eukaryota</taxon>
        <taxon>Fungi</taxon>
        <taxon>Dikarya</taxon>
        <taxon>Basidiomycota</taxon>
        <taxon>Agaricomycotina</taxon>
        <taxon>Agaricomycetes</taxon>
        <taxon>Agaricomycetidae</taxon>
        <taxon>Agaricales</taxon>
        <taxon>Marasmiineae</taxon>
        <taxon>Physalacriaceae</taxon>
        <taxon>Armillaria</taxon>
    </lineage>
</organism>
<evidence type="ECO:0000313" key="3">
    <source>
        <dbReference type="EMBL" id="SJL01128.1"/>
    </source>
</evidence>
<dbReference type="CDD" id="cd00077">
    <property type="entry name" value="HDc"/>
    <property type="match status" value="1"/>
</dbReference>
<dbReference type="SUPFAM" id="SSF109604">
    <property type="entry name" value="HD-domain/PDEase-like"/>
    <property type="match status" value="1"/>
</dbReference>
<dbReference type="Gene3D" id="1.10.3210.10">
    <property type="entry name" value="Hypothetical protein af1432"/>
    <property type="match status" value="1"/>
</dbReference>
<feature type="region of interest" description="Disordered" evidence="1">
    <location>
        <begin position="441"/>
        <end position="517"/>
    </location>
</feature>
<evidence type="ECO:0000259" key="2">
    <source>
        <dbReference type="SMART" id="SM00471"/>
    </source>
</evidence>
<dbReference type="Pfam" id="PF01966">
    <property type="entry name" value="HD"/>
    <property type="match status" value="1"/>
</dbReference>